<feature type="domain" description="Gfo/Idh/MocA-like oxidoreductase N-terminal" evidence="3">
    <location>
        <begin position="11"/>
        <end position="123"/>
    </location>
</feature>
<dbReference type="Pfam" id="PF22725">
    <property type="entry name" value="GFO_IDH_MocA_C3"/>
    <property type="match status" value="1"/>
</dbReference>
<feature type="domain" description="GFO/IDH/MocA-like oxidoreductase" evidence="4">
    <location>
        <begin position="136"/>
        <end position="269"/>
    </location>
</feature>
<dbReference type="InterPro" id="IPR050463">
    <property type="entry name" value="Gfo/Idh/MocA_oxidrdct_glycsds"/>
</dbReference>
<keyword evidence="2" id="KW-0520">NAD</keyword>
<protein>
    <submittedName>
        <fullName evidence="5">Gfo/Idh/MocA family oxidoreductase</fullName>
    </submittedName>
</protein>
<dbReference type="Proteomes" id="UP001209083">
    <property type="component" value="Chromosome"/>
</dbReference>
<dbReference type="PANTHER" id="PTHR43818:SF11">
    <property type="entry name" value="BCDNA.GH03377"/>
    <property type="match status" value="1"/>
</dbReference>
<evidence type="ECO:0000259" key="3">
    <source>
        <dbReference type="Pfam" id="PF01408"/>
    </source>
</evidence>
<keyword evidence="1" id="KW-0560">Oxidoreductase</keyword>
<evidence type="ECO:0000313" key="6">
    <source>
        <dbReference type="Proteomes" id="UP001209083"/>
    </source>
</evidence>
<dbReference type="PANTHER" id="PTHR43818">
    <property type="entry name" value="BCDNA.GH03377"/>
    <property type="match status" value="1"/>
</dbReference>
<dbReference type="SUPFAM" id="SSF55347">
    <property type="entry name" value="Glyceraldehyde-3-phosphate dehydrogenase-like, C-terminal domain"/>
    <property type="match status" value="1"/>
</dbReference>
<dbReference type="Pfam" id="PF01408">
    <property type="entry name" value="GFO_IDH_MocA"/>
    <property type="match status" value="1"/>
</dbReference>
<keyword evidence="6" id="KW-1185">Reference proteome</keyword>
<evidence type="ECO:0000256" key="1">
    <source>
        <dbReference type="ARBA" id="ARBA00023002"/>
    </source>
</evidence>
<sequence>MKYTSETPAGIGIIGCGNISQRYIEGMARFPEIKLLGCADLITELAEKAAAGAGVKAYSSIEELLADPAIDIVVNITPPVAHAPVTIAALNAGKNVYVEKPIAVTLSASEGMIEEAQSSGKLLGSAPDTFLGSAGQTARAAIDSGVIGEPIGAVAFVTHSKAETWHPNPTFLFQPGGGPALDMGPYYITTLVNSLGPVASVSGFSRVGAPLRTVTAPDRQVDSIEVNTPTHAGATLKFDSGAIATLMLSFDAWDTHLPFIEIYGHRGTLSVPDPNQFDGVVSVRLHNDEEWRTLNPVVPVSGEPDTDVQMLRGAGVADLVGALNGLPHRASADLAHHVLEVLEAIETSSQTETVIHINSRVGRPAPCPTSEEV</sequence>
<gene>
    <name evidence="5" type="ORF">LWF01_03330</name>
</gene>
<dbReference type="EMBL" id="CP090958">
    <property type="protein sequence ID" value="WGW12820.1"/>
    <property type="molecule type" value="Genomic_DNA"/>
</dbReference>
<dbReference type="InterPro" id="IPR036291">
    <property type="entry name" value="NAD(P)-bd_dom_sf"/>
</dbReference>
<dbReference type="InterPro" id="IPR000683">
    <property type="entry name" value="Gfo/Idh/MocA-like_OxRdtase_N"/>
</dbReference>
<dbReference type="Gene3D" id="3.30.360.10">
    <property type="entry name" value="Dihydrodipicolinate Reductase, domain 2"/>
    <property type="match status" value="1"/>
</dbReference>
<reference evidence="5 6" key="1">
    <citation type="submission" date="2023-05" db="EMBL/GenBank/DDBJ databases">
        <title>Lithophilousrod everest ZFBP1038 complete genpme.</title>
        <authorList>
            <person name="Tian M."/>
        </authorList>
    </citation>
    <scope>NUCLEOTIDE SEQUENCE [LARGE SCALE GENOMIC DNA]</scope>
    <source>
        <strain evidence="5 6">ZFBP1038</strain>
    </source>
</reference>
<proteinExistence type="predicted"/>
<dbReference type="Gene3D" id="3.40.50.720">
    <property type="entry name" value="NAD(P)-binding Rossmann-like Domain"/>
    <property type="match status" value="1"/>
</dbReference>
<accession>A0ABY8QWS6</accession>
<dbReference type="InterPro" id="IPR055170">
    <property type="entry name" value="GFO_IDH_MocA-like_dom"/>
</dbReference>
<evidence type="ECO:0000256" key="2">
    <source>
        <dbReference type="ARBA" id="ARBA00023027"/>
    </source>
</evidence>
<evidence type="ECO:0000259" key="4">
    <source>
        <dbReference type="Pfam" id="PF22725"/>
    </source>
</evidence>
<organism evidence="5 6">
    <name type="scientific">Saxibacter everestensis</name>
    <dbReference type="NCBI Taxonomy" id="2909229"/>
    <lineage>
        <taxon>Bacteria</taxon>
        <taxon>Bacillati</taxon>
        <taxon>Actinomycetota</taxon>
        <taxon>Actinomycetes</taxon>
        <taxon>Micrococcales</taxon>
        <taxon>Brevibacteriaceae</taxon>
        <taxon>Saxibacter</taxon>
    </lineage>
</organism>
<dbReference type="RefSeq" id="WP_349639626.1">
    <property type="nucleotide sequence ID" value="NZ_CP090958.1"/>
</dbReference>
<name>A0ABY8QWS6_9MICO</name>
<dbReference type="SUPFAM" id="SSF51735">
    <property type="entry name" value="NAD(P)-binding Rossmann-fold domains"/>
    <property type="match status" value="1"/>
</dbReference>
<evidence type="ECO:0000313" key="5">
    <source>
        <dbReference type="EMBL" id="WGW12820.1"/>
    </source>
</evidence>